<dbReference type="InterPro" id="IPR000515">
    <property type="entry name" value="MetI-like"/>
</dbReference>
<dbReference type="PATRIC" id="fig|991905.3.peg.1929"/>
<dbReference type="GO" id="GO:0005886">
    <property type="term" value="C:plasma membrane"/>
    <property type="evidence" value="ECO:0007669"/>
    <property type="project" value="UniProtKB-SubCell"/>
</dbReference>
<dbReference type="PANTHER" id="PTHR30043:SF9">
    <property type="entry name" value="PHOSPHONATES TRANSPORT SYSTEM PERMEASE PROTEIN"/>
    <property type="match status" value="1"/>
</dbReference>
<dbReference type="CDD" id="cd06261">
    <property type="entry name" value="TM_PBP2"/>
    <property type="match status" value="1"/>
</dbReference>
<keyword evidence="3 6" id="KW-0812">Transmembrane</keyword>
<evidence type="ECO:0000256" key="2">
    <source>
        <dbReference type="ARBA" id="ARBA00022448"/>
    </source>
</evidence>
<feature type="domain" description="ABC transmembrane type-1" evidence="7">
    <location>
        <begin position="256"/>
        <end position="440"/>
    </location>
</feature>
<protein>
    <submittedName>
        <fullName evidence="8">Phosphonate ABC transporter, permease protein</fullName>
    </submittedName>
</protein>
<dbReference type="InterPro" id="IPR005769">
    <property type="entry name" value="PhnE/PtxC"/>
</dbReference>
<evidence type="ECO:0000313" key="9">
    <source>
        <dbReference type="Proteomes" id="UP000008130"/>
    </source>
</evidence>
<evidence type="ECO:0000256" key="3">
    <source>
        <dbReference type="ARBA" id="ARBA00022692"/>
    </source>
</evidence>
<dbReference type="STRING" id="991905.SL003B_1881"/>
<dbReference type="Proteomes" id="UP000008130">
    <property type="component" value="Chromosome"/>
</dbReference>
<keyword evidence="2 6" id="KW-0813">Transport</keyword>
<feature type="transmembrane region" description="Helical" evidence="6">
    <location>
        <begin position="307"/>
        <end position="331"/>
    </location>
</feature>
<dbReference type="InterPro" id="IPR035906">
    <property type="entry name" value="MetI-like_sf"/>
</dbReference>
<evidence type="ECO:0000256" key="1">
    <source>
        <dbReference type="ARBA" id="ARBA00004651"/>
    </source>
</evidence>
<gene>
    <name evidence="8" type="primary">phnE</name>
    <name evidence="8" type="ordered locus">SL003B_1881</name>
</gene>
<dbReference type="Gene3D" id="1.10.3720.10">
    <property type="entry name" value="MetI-like"/>
    <property type="match status" value="1"/>
</dbReference>
<evidence type="ECO:0000256" key="4">
    <source>
        <dbReference type="ARBA" id="ARBA00022989"/>
    </source>
</evidence>
<feature type="transmembrane region" description="Helical" evidence="6">
    <location>
        <begin position="393"/>
        <end position="410"/>
    </location>
</feature>
<name>F2IW25_POLGS</name>
<dbReference type="Pfam" id="PF00528">
    <property type="entry name" value="BPD_transp_1"/>
    <property type="match status" value="1"/>
</dbReference>
<keyword evidence="4 6" id="KW-1133">Transmembrane helix</keyword>
<sequence>MADALLAASQRSGAIPSPNAGQVGRIVRARILRAFGVPLLVLLYLAYAWNVFGVTDLLGRADPERGALLALDTLYHKVHVEKNLRRGDFTVAVEGERTATWPAGTTPNWVVRDGERSLVDLGDGYAVEIEGDAARLVVPDYGIITARVVGEGIEVRYPGPVPSWVSGNEIKFDARPTFDRRLQVSRSKIEVHRYFFGWENFWFPFGSPLQGLSAVDLIDLAWSDQRIDASKSNLGLIWDSFWGNPDWQHGILAVALFETLLMALLGTMTAALLALPLAFLAASNFTPSLLLRFGVRRVFDFVRAVDSLIWSLIFIRAFGLGPLTGSLAIAITDMGSLGKLFSEALENIDRKQVEGVDATGANRLQSYRFGVIPQILPVLMSQSLYYLESNTRSATVIGALGAGGIGLVLVETMKTSRDWENVAYIILLTLVLVIAMDSLSGWLRRRLIEGR</sequence>
<feature type="transmembrane region" description="Helical" evidence="6">
    <location>
        <begin position="272"/>
        <end position="295"/>
    </location>
</feature>
<evidence type="ECO:0000256" key="6">
    <source>
        <dbReference type="RuleBase" id="RU363032"/>
    </source>
</evidence>
<dbReference type="EMBL" id="CP002568">
    <property type="protein sequence ID" value="ADZ70307.1"/>
    <property type="molecule type" value="Genomic_DNA"/>
</dbReference>
<dbReference type="RefSeq" id="WP_013652625.1">
    <property type="nucleotide sequence ID" value="NC_015259.1"/>
</dbReference>
<evidence type="ECO:0000256" key="5">
    <source>
        <dbReference type="ARBA" id="ARBA00023136"/>
    </source>
</evidence>
<feature type="transmembrane region" description="Helical" evidence="6">
    <location>
        <begin position="31"/>
        <end position="49"/>
    </location>
</feature>
<dbReference type="SUPFAM" id="SSF161098">
    <property type="entry name" value="MetI-like"/>
    <property type="match status" value="1"/>
</dbReference>
<dbReference type="NCBIfam" id="TIGR01097">
    <property type="entry name" value="PhnE"/>
    <property type="match status" value="1"/>
</dbReference>
<dbReference type="AlphaFoldDB" id="F2IW25"/>
<feature type="transmembrane region" description="Helical" evidence="6">
    <location>
        <begin position="422"/>
        <end position="443"/>
    </location>
</feature>
<accession>F2IW25</accession>
<comment type="subcellular location">
    <subcellularLocation>
        <location evidence="1 6">Cell membrane</location>
        <topology evidence="1 6">Multi-pass membrane protein</topology>
    </subcellularLocation>
</comment>
<evidence type="ECO:0000313" key="8">
    <source>
        <dbReference type="EMBL" id="ADZ70307.1"/>
    </source>
</evidence>
<dbReference type="GO" id="GO:0015416">
    <property type="term" value="F:ABC-type phosphonate transporter activity"/>
    <property type="evidence" value="ECO:0007669"/>
    <property type="project" value="InterPro"/>
</dbReference>
<dbReference type="KEGG" id="pgv:SL003B_1881"/>
<dbReference type="HOGENOM" id="CLU_608164_0_0_5"/>
<dbReference type="PANTHER" id="PTHR30043">
    <property type="entry name" value="PHOSPHONATES TRANSPORT SYSTEM PERMEASE PROTEIN"/>
    <property type="match status" value="1"/>
</dbReference>
<reference evidence="8 9" key="1">
    <citation type="journal article" date="2011" name="J. Bacteriol.">
        <title>Complete genome sequence of Polymorphum gilvum SL003B-26A1T, a crude oil-degrading bacterium from oil-polluted saline soil.</title>
        <authorList>
            <person name="Li S.G."/>
            <person name="Tang Y.Q."/>
            <person name="Nie Y."/>
            <person name="Cai M."/>
            <person name="Wu X.L."/>
        </authorList>
    </citation>
    <scope>NUCLEOTIDE SEQUENCE [LARGE SCALE GENOMIC DNA]</scope>
    <source>
        <strain evidence="9">LMG 25793 / CGMCC 1.9160 / SL003B-26A1</strain>
    </source>
</reference>
<keyword evidence="5 6" id="KW-0472">Membrane</keyword>
<dbReference type="OrthoDB" id="7820570at2"/>
<organism evidence="8 9">
    <name type="scientific">Polymorphum gilvum (strain LMG 25793 / CGMCC 1.9160 / SL003B-26A1)</name>
    <dbReference type="NCBI Taxonomy" id="991905"/>
    <lineage>
        <taxon>Bacteria</taxon>
        <taxon>Pseudomonadati</taxon>
        <taxon>Pseudomonadota</taxon>
        <taxon>Alphaproteobacteria</taxon>
        <taxon>Rhodobacterales</taxon>
        <taxon>Paracoccaceae</taxon>
        <taxon>Polymorphum</taxon>
    </lineage>
</organism>
<proteinExistence type="inferred from homology"/>
<evidence type="ECO:0000259" key="7">
    <source>
        <dbReference type="PROSITE" id="PS50928"/>
    </source>
</evidence>
<dbReference type="eggNOG" id="COG3639">
    <property type="taxonomic scope" value="Bacteria"/>
</dbReference>
<dbReference type="PROSITE" id="PS50928">
    <property type="entry name" value="ABC_TM1"/>
    <property type="match status" value="1"/>
</dbReference>
<comment type="similarity">
    <text evidence="6">Belongs to the binding-protein-dependent transport system permease family.</text>
</comment>
<keyword evidence="9" id="KW-1185">Reference proteome</keyword>